<dbReference type="SUPFAM" id="SSF52047">
    <property type="entry name" value="RNI-like"/>
    <property type="match status" value="1"/>
</dbReference>
<reference evidence="1" key="2">
    <citation type="submission" date="2023-05" db="EMBL/GenBank/DDBJ databases">
        <authorList>
            <consortium name="Lawrence Berkeley National Laboratory"/>
            <person name="Steindorff A."/>
            <person name="Hensen N."/>
            <person name="Bonometti L."/>
            <person name="Westerberg I."/>
            <person name="Brannstrom I.O."/>
            <person name="Guillou S."/>
            <person name="Cros-Aarteil S."/>
            <person name="Calhoun S."/>
            <person name="Haridas S."/>
            <person name="Kuo A."/>
            <person name="Mondo S."/>
            <person name="Pangilinan J."/>
            <person name="Riley R."/>
            <person name="Labutti K."/>
            <person name="Andreopoulos B."/>
            <person name="Lipzen A."/>
            <person name="Chen C."/>
            <person name="Yanf M."/>
            <person name="Daum C."/>
            <person name="Ng V."/>
            <person name="Clum A."/>
            <person name="Ohm R."/>
            <person name="Martin F."/>
            <person name="Silar P."/>
            <person name="Natvig D."/>
            <person name="Lalanne C."/>
            <person name="Gautier V."/>
            <person name="Ament-Velasquez S.L."/>
            <person name="Kruys A."/>
            <person name="Hutchinson M.I."/>
            <person name="Powell A.J."/>
            <person name="Barry K."/>
            <person name="Miller A.N."/>
            <person name="Grigoriev I.V."/>
            <person name="Debuchy R."/>
            <person name="Gladieux P."/>
            <person name="Thoren M.H."/>
            <person name="Johannesson H."/>
        </authorList>
    </citation>
    <scope>NUCLEOTIDE SEQUENCE</scope>
    <source>
        <strain evidence="1">CBS 892.96</strain>
    </source>
</reference>
<keyword evidence="2" id="KW-1185">Reference proteome</keyword>
<evidence type="ECO:0000313" key="1">
    <source>
        <dbReference type="EMBL" id="KAK4174010.1"/>
    </source>
</evidence>
<reference evidence="1" key="1">
    <citation type="journal article" date="2023" name="Mol. Phylogenet. Evol.">
        <title>Genome-scale phylogeny and comparative genomics of the fungal order Sordariales.</title>
        <authorList>
            <person name="Hensen N."/>
            <person name="Bonometti L."/>
            <person name="Westerberg I."/>
            <person name="Brannstrom I.O."/>
            <person name="Guillou S."/>
            <person name="Cros-Aarteil S."/>
            <person name="Calhoun S."/>
            <person name="Haridas S."/>
            <person name="Kuo A."/>
            <person name="Mondo S."/>
            <person name="Pangilinan J."/>
            <person name="Riley R."/>
            <person name="LaButti K."/>
            <person name="Andreopoulos B."/>
            <person name="Lipzen A."/>
            <person name="Chen C."/>
            <person name="Yan M."/>
            <person name="Daum C."/>
            <person name="Ng V."/>
            <person name="Clum A."/>
            <person name="Steindorff A."/>
            <person name="Ohm R.A."/>
            <person name="Martin F."/>
            <person name="Silar P."/>
            <person name="Natvig D.O."/>
            <person name="Lalanne C."/>
            <person name="Gautier V."/>
            <person name="Ament-Velasquez S.L."/>
            <person name="Kruys A."/>
            <person name="Hutchinson M.I."/>
            <person name="Powell A.J."/>
            <person name="Barry K."/>
            <person name="Miller A.N."/>
            <person name="Grigoriev I.V."/>
            <person name="Debuchy R."/>
            <person name="Gladieux P."/>
            <person name="Hiltunen Thoren M."/>
            <person name="Johannesson H."/>
        </authorList>
    </citation>
    <scope>NUCLEOTIDE SEQUENCE</scope>
    <source>
        <strain evidence="1">CBS 892.96</strain>
    </source>
</reference>
<accession>A0AAN7A5G4</accession>
<dbReference type="InterPro" id="IPR032675">
    <property type="entry name" value="LRR_dom_sf"/>
</dbReference>
<comment type="caution">
    <text evidence="1">The sequence shown here is derived from an EMBL/GenBank/DDBJ whole genome shotgun (WGS) entry which is preliminary data.</text>
</comment>
<dbReference type="AlphaFoldDB" id="A0AAN7A5G4"/>
<dbReference type="EMBL" id="MU866306">
    <property type="protein sequence ID" value="KAK4174010.1"/>
    <property type="molecule type" value="Genomic_DNA"/>
</dbReference>
<name>A0AAN7A5G4_9PEZI</name>
<protein>
    <submittedName>
        <fullName evidence="1">Uncharacterized protein</fullName>
    </submittedName>
</protein>
<proteinExistence type="predicted"/>
<sequence length="550" mass="61432">MATTISARPAFPQEIWWLVAQELARDFDFGTLYTCARVSQGLASVAMPLLYSIHDQSPVIDAHVVGLETSVCLWRSIIASSLGHTRYPYCCWIKSLKLGNLHSILDDLSRNNSALKAQFFQGPMQGFMIMLRGQQLNLDSIVLEVANSITSYIRTAADQAGKPVALTTLEGHYFPTASLVNWISALSCLISLVIRDGSVLTADVARALQANCPSFKHIQCYFCKGTGVDEQLAGFLQNLKPQSLESFTIRSQNNIGKETFSALGRHSTSLQELRLFSLEPAALASIYKLQDCLAIKKLAIEGNHMAQTFEWLKESLSDFEKVVDWLAKCASLSELSLIRVPDATELLSMLSHAPSFKLTSLTLKLNELDELNEPGLYAFIGEQQALRHLTVRLISDEPLDIDGFLATPLMNLSKLEKLDTNVPFSTWELGCCVPYLKNLEEMVLNGDMIHDEYLVHLLHLPKLKSLTILGPSCITGEGLLRFMDMLRGHNDAREAHDGLRISILSQNWDDRLGEATERKVSDYIRRHYGGTFDITCLRDPDEMHESDFSD</sequence>
<dbReference type="Proteomes" id="UP001302321">
    <property type="component" value="Unassembled WGS sequence"/>
</dbReference>
<evidence type="ECO:0000313" key="2">
    <source>
        <dbReference type="Proteomes" id="UP001302321"/>
    </source>
</evidence>
<dbReference type="Gene3D" id="3.80.10.10">
    <property type="entry name" value="Ribonuclease Inhibitor"/>
    <property type="match status" value="2"/>
</dbReference>
<gene>
    <name evidence="1" type="ORF">QBC36DRAFT_334604</name>
</gene>
<organism evidence="1 2">
    <name type="scientific">Triangularia setosa</name>
    <dbReference type="NCBI Taxonomy" id="2587417"/>
    <lineage>
        <taxon>Eukaryota</taxon>
        <taxon>Fungi</taxon>
        <taxon>Dikarya</taxon>
        <taxon>Ascomycota</taxon>
        <taxon>Pezizomycotina</taxon>
        <taxon>Sordariomycetes</taxon>
        <taxon>Sordariomycetidae</taxon>
        <taxon>Sordariales</taxon>
        <taxon>Podosporaceae</taxon>
        <taxon>Triangularia</taxon>
    </lineage>
</organism>